<dbReference type="PROSITE" id="PS00191">
    <property type="entry name" value="CYTOCHROME_B5_1"/>
    <property type="match status" value="1"/>
</dbReference>
<keyword evidence="8 16" id="KW-1133">Transmembrane helix</keyword>
<evidence type="ECO:0000313" key="18">
    <source>
        <dbReference type="EMBL" id="GCF01501.1"/>
    </source>
</evidence>
<dbReference type="GO" id="GO:0005506">
    <property type="term" value="F:iron ion binding"/>
    <property type="evidence" value="ECO:0007669"/>
    <property type="project" value="TreeGrafter"/>
</dbReference>
<keyword evidence="3 14" id="KW-0444">Lipid biosynthesis</keyword>
<comment type="catalytic activity">
    <reaction evidence="14">
        <text>octadecanoyl-CoA + 2 Fe(II)-[cytochrome b5] + O2 + 2 H(+) = (9Z)-octadecenoyl-CoA + 2 Fe(III)-[cytochrome b5] + 2 H2O</text>
        <dbReference type="Rhea" id="RHEA:19721"/>
        <dbReference type="Rhea" id="RHEA-COMP:10438"/>
        <dbReference type="Rhea" id="RHEA-COMP:10439"/>
        <dbReference type="ChEBI" id="CHEBI:15377"/>
        <dbReference type="ChEBI" id="CHEBI:15378"/>
        <dbReference type="ChEBI" id="CHEBI:15379"/>
        <dbReference type="ChEBI" id="CHEBI:29033"/>
        <dbReference type="ChEBI" id="CHEBI:29034"/>
        <dbReference type="ChEBI" id="CHEBI:57387"/>
        <dbReference type="ChEBI" id="CHEBI:57394"/>
        <dbReference type="EC" id="1.14.19.1"/>
    </reaction>
</comment>
<feature type="transmembrane region" description="Helical" evidence="16">
    <location>
        <begin position="258"/>
        <end position="277"/>
    </location>
</feature>
<evidence type="ECO:0000256" key="1">
    <source>
        <dbReference type="ARBA" id="ARBA00004141"/>
    </source>
</evidence>
<dbReference type="SUPFAM" id="SSF55856">
    <property type="entry name" value="Cytochrome b5-like heme/steroid binding domain"/>
    <property type="match status" value="1"/>
</dbReference>
<reference evidence="18 19" key="1">
    <citation type="submission" date="2019-01" db="EMBL/GenBank/DDBJ databases">
        <title>Draft Genome Sequencing of Zygosaccharomyces mellis Ca-7.</title>
        <authorList>
            <person name="Shiwa Y."/>
            <person name="Kanesaki Y."/>
            <person name="Ishige T."/>
            <person name="Mura K."/>
            <person name="Hori T."/>
            <person name="Tamura T."/>
        </authorList>
    </citation>
    <scope>NUCLEOTIDE SEQUENCE [LARGE SCALE GENOMIC DNA]</scope>
    <source>
        <strain evidence="18 19">Ca-7</strain>
    </source>
</reference>
<keyword evidence="11 14" id="KW-0443">Lipid metabolism</keyword>
<keyword evidence="14" id="KW-0249">Electron transport</keyword>
<comment type="similarity">
    <text evidence="2 14">Belongs to the fatty acid desaturase type 1 family.</text>
</comment>
<evidence type="ECO:0000256" key="6">
    <source>
        <dbReference type="ARBA" id="ARBA00022723"/>
    </source>
</evidence>
<evidence type="ECO:0000256" key="16">
    <source>
        <dbReference type="SAM" id="Phobius"/>
    </source>
</evidence>
<feature type="transmembrane region" description="Helical" evidence="16">
    <location>
        <begin position="82"/>
        <end position="103"/>
    </location>
</feature>
<dbReference type="PRINTS" id="PR00363">
    <property type="entry name" value="CYTOCHROMEB5"/>
</dbReference>
<keyword evidence="4 14" id="KW-0349">Heme</keyword>
<feature type="region of interest" description="Disordered" evidence="15">
    <location>
        <begin position="54"/>
        <end position="75"/>
    </location>
</feature>
<gene>
    <name evidence="18" type="ORF">ZYGM_000380</name>
</gene>
<dbReference type="PROSITE" id="PS50255">
    <property type="entry name" value="CYTOCHROME_B5_2"/>
    <property type="match status" value="1"/>
</dbReference>
<evidence type="ECO:0000256" key="3">
    <source>
        <dbReference type="ARBA" id="ARBA00022516"/>
    </source>
</evidence>
<protein>
    <recommendedName>
        <fullName evidence="14">Acyl-CoA desaturase</fullName>
        <ecNumber evidence="14">1.14.19.1</ecNumber>
    </recommendedName>
</protein>
<comment type="caution">
    <text evidence="18">The sequence shown here is derived from an EMBL/GenBank/DDBJ whole genome shotgun (WGS) entry which is preliminary data.</text>
</comment>
<dbReference type="Pfam" id="PF00173">
    <property type="entry name" value="Cyt-b5"/>
    <property type="match status" value="1"/>
</dbReference>
<evidence type="ECO:0000259" key="17">
    <source>
        <dbReference type="PROSITE" id="PS50255"/>
    </source>
</evidence>
<evidence type="ECO:0000256" key="8">
    <source>
        <dbReference type="ARBA" id="ARBA00022989"/>
    </source>
</evidence>
<evidence type="ECO:0000256" key="7">
    <source>
        <dbReference type="ARBA" id="ARBA00022832"/>
    </source>
</evidence>
<dbReference type="InterPro" id="IPR001199">
    <property type="entry name" value="Cyt_B5-like_heme/steroid-bd"/>
</dbReference>
<feature type="transmembrane region" description="Helical" evidence="16">
    <location>
        <begin position="115"/>
        <end position="137"/>
    </location>
</feature>
<keyword evidence="9 14" id="KW-0560">Oxidoreductase</keyword>
<keyword evidence="7 14" id="KW-0276">Fatty acid metabolism</keyword>
<evidence type="ECO:0000256" key="4">
    <source>
        <dbReference type="ARBA" id="ARBA00022617"/>
    </source>
</evidence>
<comment type="subcellular location">
    <subcellularLocation>
        <location evidence="1">Membrane</location>
        <topology evidence="1">Multi-pass membrane protein</topology>
    </subcellularLocation>
</comment>
<dbReference type="OrthoDB" id="10260134at2759"/>
<dbReference type="InterPro" id="IPR015876">
    <property type="entry name" value="Acyl-CoA_DS"/>
</dbReference>
<dbReference type="PANTHER" id="PTHR11351">
    <property type="entry name" value="ACYL-COA DESATURASE"/>
    <property type="match status" value="1"/>
</dbReference>
<dbReference type="GO" id="GO:0006636">
    <property type="term" value="P:unsaturated fatty acid biosynthetic process"/>
    <property type="evidence" value="ECO:0007669"/>
    <property type="project" value="UniProtKB-UniRule"/>
</dbReference>
<dbReference type="InterPro" id="IPR036400">
    <property type="entry name" value="Cyt_B5-like_heme/steroid_sf"/>
</dbReference>
<keyword evidence="10 14" id="KW-0408">Iron</keyword>
<dbReference type="PIRSF" id="PIRSF000345">
    <property type="entry name" value="OLE1"/>
    <property type="match status" value="1"/>
</dbReference>
<keyword evidence="5 16" id="KW-0812">Transmembrane</keyword>
<evidence type="ECO:0000256" key="10">
    <source>
        <dbReference type="ARBA" id="ARBA00023004"/>
    </source>
</evidence>
<feature type="domain" description="Cytochrome b5 heme-binding" evidence="17">
    <location>
        <begin position="419"/>
        <end position="502"/>
    </location>
</feature>
<keyword evidence="6 14" id="KW-0479">Metal-binding</keyword>
<dbReference type="GO" id="GO:0004768">
    <property type="term" value="F:stearoyl-CoA 9-desaturase activity"/>
    <property type="evidence" value="ECO:0007669"/>
    <property type="project" value="UniProtKB-UniRule"/>
</dbReference>
<dbReference type="EC" id="1.14.19.1" evidence="14"/>
<dbReference type="CDD" id="cd03505">
    <property type="entry name" value="Delta9-FADS-like"/>
    <property type="match status" value="1"/>
</dbReference>
<evidence type="ECO:0000256" key="9">
    <source>
        <dbReference type="ARBA" id="ARBA00023002"/>
    </source>
</evidence>
<proteinExistence type="inferred from homology"/>
<keyword evidence="12 16" id="KW-0472">Membrane</keyword>
<organism evidence="18 19">
    <name type="scientific">Zygosaccharomyces mellis</name>
    <dbReference type="NCBI Taxonomy" id="42258"/>
    <lineage>
        <taxon>Eukaryota</taxon>
        <taxon>Fungi</taxon>
        <taxon>Dikarya</taxon>
        <taxon>Ascomycota</taxon>
        <taxon>Saccharomycotina</taxon>
        <taxon>Saccharomycetes</taxon>
        <taxon>Saccharomycetales</taxon>
        <taxon>Saccharomycetaceae</taxon>
        <taxon>Zygosaccharomyces</taxon>
    </lineage>
</organism>
<keyword evidence="19" id="KW-1185">Reference proteome</keyword>
<dbReference type="InterPro" id="IPR018506">
    <property type="entry name" value="Cyt_B5_heme-BS"/>
</dbReference>
<evidence type="ECO:0000256" key="12">
    <source>
        <dbReference type="ARBA" id="ARBA00023136"/>
    </source>
</evidence>
<evidence type="ECO:0000256" key="14">
    <source>
        <dbReference type="PIRNR" id="PIRNR000345"/>
    </source>
</evidence>
<comment type="cofactor">
    <cofactor evidence="14">
        <name>Fe(2+)</name>
        <dbReference type="ChEBI" id="CHEBI:29033"/>
    </cofactor>
    <text evidence="14">Expected to bind 2 Fe(2+) ions per subunit.</text>
</comment>
<dbReference type="SMART" id="SM01117">
    <property type="entry name" value="Cyt-b5"/>
    <property type="match status" value="1"/>
</dbReference>
<dbReference type="Gene3D" id="3.10.120.10">
    <property type="entry name" value="Cytochrome b5-like heme/steroid binding domain"/>
    <property type="match status" value="1"/>
</dbReference>
<evidence type="ECO:0000256" key="11">
    <source>
        <dbReference type="ARBA" id="ARBA00023098"/>
    </source>
</evidence>
<comment type="function">
    <text evidence="14">Stearoyl-CoA desaturase that utilizes O(2) and electrons from reduced cytochrome b5 to introduce the first double bond into saturated fatty acyl-CoA substrates.</text>
</comment>
<evidence type="ECO:0000256" key="5">
    <source>
        <dbReference type="ARBA" id="ARBA00022692"/>
    </source>
</evidence>
<evidence type="ECO:0000256" key="13">
    <source>
        <dbReference type="ARBA" id="ARBA00023160"/>
    </source>
</evidence>
<dbReference type="GO" id="GO:0020037">
    <property type="term" value="F:heme binding"/>
    <property type="evidence" value="ECO:0007669"/>
    <property type="project" value="InterPro"/>
</dbReference>
<accession>A0A4C2EBE2</accession>
<dbReference type="EMBL" id="BIMX01000034">
    <property type="protein sequence ID" value="GCF01501.1"/>
    <property type="molecule type" value="Genomic_DNA"/>
</dbReference>
<evidence type="ECO:0000256" key="15">
    <source>
        <dbReference type="SAM" id="MobiDB-lite"/>
    </source>
</evidence>
<evidence type="ECO:0000313" key="19">
    <source>
        <dbReference type="Proteomes" id="UP000301737"/>
    </source>
</evidence>
<dbReference type="InterPro" id="IPR009160">
    <property type="entry name" value="Acyl-CoA_deSatase_haem/ster-bd"/>
</dbReference>
<keyword evidence="13 14" id="KW-0275">Fatty acid biosynthesis</keyword>
<sequence>MGDAIPEFDFSDLVTSAGCNNNEDSKESHVVVPEMAVSSSGSVIRGGFPTRVNASSNVGGGGSLRQPGPVPSRKKDPHVVHLLKRISLQSTILCIIIPLFSLFKLILTPPKPVNSLFLGFFCVYTSLSQVALFAGYHRFFSHQSFQAHIALQLVYSIFGGSVGLGSVLQFASQHMAHHRHQDTERDPHSFSVYGCLFSLWGHRFFLGNRKSRKAIEECRDTILSTSKMSRGKLSTKSAVPNELIQPPNYELLVLQDKYYVQLLILTNIVIPCLVAHYCCVPYWTGIYYLGFVKMSVIQQQWLLLGTLAHIKNFPLASQPFSSIRSALNLPLSFLFQFLLFGEANHNFHHEFPSDFTDGSRWYHWDPAKWTIYLCQGLGLINHLHITDPQQSMKCLIQQQQKLLDEEHSKLKWGVSIDRLPSMTSEQFVKLAIEQFAENKRALVVIEGIVHDVTPFIRDHPGGTALVQLSIGKDATHAFNGAVYYHSKAARNLLATMRIAKLSSNERVQNTVWERRMLKDSHDQQRRNNRQITYTQKNHYAAGAA</sequence>
<evidence type="ECO:0000256" key="2">
    <source>
        <dbReference type="ARBA" id="ARBA00009295"/>
    </source>
</evidence>
<name>A0A4C2EBE2_9SACH</name>
<feature type="transmembrane region" description="Helical" evidence="16">
    <location>
        <begin position="149"/>
        <end position="170"/>
    </location>
</feature>
<dbReference type="GO" id="GO:0005789">
    <property type="term" value="C:endoplasmic reticulum membrane"/>
    <property type="evidence" value="ECO:0007669"/>
    <property type="project" value="TreeGrafter"/>
</dbReference>
<dbReference type="AlphaFoldDB" id="A0A4C2EBE2"/>
<keyword evidence="14" id="KW-0813">Transport</keyword>
<dbReference type="PANTHER" id="PTHR11351:SF31">
    <property type="entry name" value="DESATURASE 1, ISOFORM A-RELATED"/>
    <property type="match status" value="1"/>
</dbReference>
<dbReference type="Proteomes" id="UP000301737">
    <property type="component" value="Unassembled WGS sequence"/>
</dbReference>